<accession>A0A845MC57</accession>
<keyword evidence="5" id="KW-1185">Reference proteome</keyword>
<dbReference type="GO" id="GO:0003857">
    <property type="term" value="F:(3S)-3-hydroxyacyl-CoA dehydrogenase (NAD+) activity"/>
    <property type="evidence" value="ECO:0007669"/>
    <property type="project" value="TreeGrafter"/>
</dbReference>
<evidence type="ECO:0000256" key="1">
    <source>
        <dbReference type="SAM" id="MobiDB-lite"/>
    </source>
</evidence>
<dbReference type="PANTHER" id="PTHR13078">
    <property type="entry name" value="PEROXISOMAL MULTIFUNCTIONAL ENZYME TYPE 2-RELATED"/>
    <property type="match status" value="1"/>
</dbReference>
<proteinExistence type="predicted"/>
<feature type="domain" description="MaoC-like" evidence="2">
    <location>
        <begin position="164"/>
        <end position="250"/>
    </location>
</feature>
<dbReference type="Pfam" id="PF22622">
    <property type="entry name" value="MFE-2_hydrat-2_N"/>
    <property type="match status" value="1"/>
</dbReference>
<evidence type="ECO:0000259" key="3">
    <source>
        <dbReference type="Pfam" id="PF22622"/>
    </source>
</evidence>
<sequence length="296" mass="32036">MSRYDRLMSHDFAPVEHRYDHRDTILYALGVGAGPDALDLVYERDLRAIASMATVTAYPGNWYARPEIDLDDRFTVHGSERFELFGDLPVAGHVIATPRIVAIHDKGEGRGALVISQREVRDAATGRHLATVTQRALCRGDGGVGGPGGRPPAPGPLPSRAADIVLHVPTAANAALIYRLLGDDNPLHVDPAFARDAGFDRPILHGLSSYGHLCRAIMEQRPGVSIQAMDCRFTAPVFPGDMIVLEVWDQPGGVAFRAHSRGRVVIDNGEIRFAAEPKDTPEVARDAAGRAEQSTT</sequence>
<dbReference type="InterPro" id="IPR054357">
    <property type="entry name" value="MFE-2_N"/>
</dbReference>
<organism evidence="4 5">
    <name type="scientific">Maritimibacter harenae</name>
    <dbReference type="NCBI Taxonomy" id="2606218"/>
    <lineage>
        <taxon>Bacteria</taxon>
        <taxon>Pseudomonadati</taxon>
        <taxon>Pseudomonadota</taxon>
        <taxon>Alphaproteobacteria</taxon>
        <taxon>Rhodobacterales</taxon>
        <taxon>Roseobacteraceae</taxon>
        <taxon>Maritimibacter</taxon>
    </lineage>
</organism>
<feature type="domain" description="Peroxisomal multifunctional enzyme type 2-like N-terminal" evidence="3">
    <location>
        <begin position="18"/>
        <end position="140"/>
    </location>
</feature>
<dbReference type="Gene3D" id="3.10.129.10">
    <property type="entry name" value="Hotdog Thioesterase"/>
    <property type="match status" value="1"/>
</dbReference>
<evidence type="ECO:0000313" key="5">
    <source>
        <dbReference type="Proteomes" id="UP000467322"/>
    </source>
</evidence>
<dbReference type="RefSeq" id="WP_161353803.1">
    <property type="nucleotide sequence ID" value="NZ_WTUX01000065.1"/>
</dbReference>
<feature type="region of interest" description="Disordered" evidence="1">
    <location>
        <begin position="276"/>
        <end position="296"/>
    </location>
</feature>
<dbReference type="AlphaFoldDB" id="A0A845MC57"/>
<protein>
    <submittedName>
        <fullName evidence="4">3-alpha,7-alpha, 12-alpha-trihydroxy-5-beta-cholest-24-enoyl-CoA hydratase</fullName>
    </submittedName>
</protein>
<dbReference type="GO" id="GO:0006635">
    <property type="term" value="P:fatty acid beta-oxidation"/>
    <property type="evidence" value="ECO:0007669"/>
    <property type="project" value="TreeGrafter"/>
</dbReference>
<evidence type="ECO:0000313" key="4">
    <source>
        <dbReference type="EMBL" id="MZR15391.1"/>
    </source>
</evidence>
<evidence type="ECO:0000259" key="2">
    <source>
        <dbReference type="Pfam" id="PF01575"/>
    </source>
</evidence>
<comment type="caution">
    <text evidence="4">The sequence shown here is derived from an EMBL/GenBank/DDBJ whole genome shotgun (WGS) entry which is preliminary data.</text>
</comment>
<feature type="compositionally biased region" description="Basic and acidic residues" evidence="1">
    <location>
        <begin position="276"/>
        <end position="289"/>
    </location>
</feature>
<dbReference type="SUPFAM" id="SSF54637">
    <property type="entry name" value="Thioesterase/thiol ester dehydrase-isomerase"/>
    <property type="match status" value="2"/>
</dbReference>
<dbReference type="InterPro" id="IPR029069">
    <property type="entry name" value="HotDog_dom_sf"/>
</dbReference>
<dbReference type="GO" id="GO:0044594">
    <property type="term" value="F:17-beta-hydroxysteroid dehydrogenase (NAD+) activity"/>
    <property type="evidence" value="ECO:0007669"/>
    <property type="project" value="TreeGrafter"/>
</dbReference>
<dbReference type="EMBL" id="WTUX01000065">
    <property type="protein sequence ID" value="MZR15391.1"/>
    <property type="molecule type" value="Genomic_DNA"/>
</dbReference>
<dbReference type="Proteomes" id="UP000467322">
    <property type="component" value="Unassembled WGS sequence"/>
</dbReference>
<gene>
    <name evidence="4" type="ORF">GQE99_20455</name>
</gene>
<dbReference type="InterPro" id="IPR002539">
    <property type="entry name" value="MaoC-like_dom"/>
</dbReference>
<reference evidence="4 5" key="1">
    <citation type="submission" date="2019-12" db="EMBL/GenBank/DDBJ databases">
        <title>Maritimibacter sp. nov. sp. isolated from sea sand.</title>
        <authorList>
            <person name="Kim J."/>
            <person name="Jeong S.E."/>
            <person name="Jung H.S."/>
            <person name="Jeon C.O."/>
        </authorList>
    </citation>
    <scope>NUCLEOTIDE SEQUENCE [LARGE SCALE GENOMIC DNA]</scope>
    <source>
        <strain evidence="4 5">DP07</strain>
    </source>
</reference>
<dbReference type="GO" id="GO:0004300">
    <property type="term" value="F:enoyl-CoA hydratase activity"/>
    <property type="evidence" value="ECO:0007669"/>
    <property type="project" value="TreeGrafter"/>
</dbReference>
<dbReference type="Pfam" id="PF01575">
    <property type="entry name" value="MaoC_dehydratas"/>
    <property type="match status" value="1"/>
</dbReference>
<dbReference type="PANTHER" id="PTHR13078:SF56">
    <property type="entry name" value="PEROXISOMAL MULTIFUNCTIONAL ENZYME TYPE 2"/>
    <property type="match status" value="1"/>
</dbReference>
<name>A0A845MC57_9RHOB</name>